<evidence type="ECO:0000256" key="4">
    <source>
        <dbReference type="ARBA" id="ARBA00009667"/>
    </source>
</evidence>
<dbReference type="InterPro" id="IPR011060">
    <property type="entry name" value="RibuloseP-bd_barrel"/>
</dbReference>
<dbReference type="InterPro" id="IPR023016">
    <property type="entry name" value="HisA/PriA"/>
</dbReference>
<dbReference type="GO" id="GO:0003949">
    <property type="term" value="F:1-(5-phosphoribosyl)-5-[(5-phosphoribosylamino)methylideneamino]imidazole-4-carboxamide isomerase activity"/>
    <property type="evidence" value="ECO:0007669"/>
    <property type="project" value="UniProtKB-UniRule"/>
</dbReference>
<protein>
    <recommendedName>
        <fullName evidence="9">1-(5-phosphoribosyl)-5-[(5-phosphoribosylamino)methylideneamino] imidazole-4-carboxamide isomerase</fullName>
        <ecNumber evidence="9">5.3.1.16</ecNumber>
    </recommendedName>
    <alternativeName>
        <fullName evidence="9">Phosphoribosylformimino-5-aminoimidazole carboxamide ribotide isomerase</fullName>
    </alternativeName>
</protein>
<comment type="pathway">
    <text evidence="3 9">Amino-acid biosynthesis; L-histidine biosynthesis; L-histidine from 5-phospho-alpha-D-ribose 1-diphosphate: step 4/9.</text>
</comment>
<keyword evidence="8 9" id="KW-0413">Isomerase</keyword>
<evidence type="ECO:0000256" key="6">
    <source>
        <dbReference type="ARBA" id="ARBA00022605"/>
    </source>
</evidence>
<comment type="similarity">
    <text evidence="4 9 10">Belongs to the HisA/HisF family.</text>
</comment>
<name>H0UQ53_9BACT</name>
<comment type="subcellular location">
    <subcellularLocation>
        <location evidence="2 9">Cytoplasm</location>
    </subcellularLocation>
</comment>
<dbReference type="GO" id="GO:0000105">
    <property type="term" value="P:L-histidine biosynthetic process"/>
    <property type="evidence" value="ECO:0007669"/>
    <property type="project" value="UniProtKB-UniRule"/>
</dbReference>
<dbReference type="HAMAP" id="MF_01014">
    <property type="entry name" value="HisA"/>
    <property type="match status" value="1"/>
</dbReference>
<dbReference type="eggNOG" id="COG0106">
    <property type="taxonomic scope" value="Bacteria"/>
</dbReference>
<evidence type="ECO:0000256" key="7">
    <source>
        <dbReference type="ARBA" id="ARBA00023102"/>
    </source>
</evidence>
<evidence type="ECO:0000256" key="9">
    <source>
        <dbReference type="HAMAP-Rule" id="MF_01014"/>
    </source>
</evidence>
<dbReference type="Proteomes" id="UP000005730">
    <property type="component" value="Chromosome"/>
</dbReference>
<gene>
    <name evidence="9" type="primary">hisA</name>
    <name evidence="11" type="ORF">TheveDRAFT_1573</name>
</gene>
<dbReference type="OrthoDB" id="9781903at2"/>
<proteinExistence type="inferred from homology"/>
<keyword evidence="12" id="KW-1185">Reference proteome</keyword>
<organism evidence="11 12">
    <name type="scientific">Thermanaerovibrio velox DSM 12556</name>
    <dbReference type="NCBI Taxonomy" id="926567"/>
    <lineage>
        <taxon>Bacteria</taxon>
        <taxon>Thermotogati</taxon>
        <taxon>Synergistota</taxon>
        <taxon>Synergistia</taxon>
        <taxon>Synergistales</taxon>
        <taxon>Synergistaceae</taxon>
        <taxon>Thermanaerovibrio</taxon>
    </lineage>
</organism>
<dbReference type="GO" id="GO:0005737">
    <property type="term" value="C:cytoplasm"/>
    <property type="evidence" value="ECO:0007669"/>
    <property type="project" value="UniProtKB-SubCell"/>
</dbReference>
<evidence type="ECO:0000256" key="8">
    <source>
        <dbReference type="ARBA" id="ARBA00023235"/>
    </source>
</evidence>
<feature type="active site" description="Proton acceptor" evidence="9">
    <location>
        <position position="8"/>
    </location>
</feature>
<dbReference type="GO" id="GO:0000162">
    <property type="term" value="P:L-tryptophan biosynthetic process"/>
    <property type="evidence" value="ECO:0007669"/>
    <property type="project" value="TreeGrafter"/>
</dbReference>
<evidence type="ECO:0000256" key="1">
    <source>
        <dbReference type="ARBA" id="ARBA00000901"/>
    </source>
</evidence>
<dbReference type="PANTHER" id="PTHR43090">
    <property type="entry name" value="1-(5-PHOSPHORIBOSYL)-5-[(5-PHOSPHORIBOSYLAMINO)METHYLIDENEAMINO] IMIDAZOLE-4-CARBOXAMIDE ISOMERASE"/>
    <property type="match status" value="1"/>
</dbReference>
<dbReference type="STRING" id="926567.TheveDRAFT_1573"/>
<evidence type="ECO:0000313" key="12">
    <source>
        <dbReference type="Proteomes" id="UP000005730"/>
    </source>
</evidence>
<dbReference type="SUPFAM" id="SSF51366">
    <property type="entry name" value="Ribulose-phoshate binding barrel"/>
    <property type="match status" value="1"/>
</dbReference>
<dbReference type="InterPro" id="IPR013785">
    <property type="entry name" value="Aldolase_TIM"/>
</dbReference>
<keyword evidence="7 9" id="KW-0368">Histidine biosynthesis</keyword>
<evidence type="ECO:0000256" key="2">
    <source>
        <dbReference type="ARBA" id="ARBA00004496"/>
    </source>
</evidence>
<evidence type="ECO:0000256" key="5">
    <source>
        <dbReference type="ARBA" id="ARBA00022490"/>
    </source>
</evidence>
<dbReference type="HOGENOM" id="CLU_048577_1_1_0"/>
<dbReference type="Gene3D" id="3.20.20.70">
    <property type="entry name" value="Aldolase class I"/>
    <property type="match status" value="1"/>
</dbReference>
<evidence type="ECO:0000313" key="11">
    <source>
        <dbReference type="EMBL" id="EHM10691.1"/>
    </source>
</evidence>
<evidence type="ECO:0000256" key="10">
    <source>
        <dbReference type="RuleBase" id="RU003657"/>
    </source>
</evidence>
<keyword evidence="5 9" id="KW-0963">Cytoplasm</keyword>
<dbReference type="AlphaFoldDB" id="H0UQ53"/>
<reference evidence="11 12" key="1">
    <citation type="submission" date="2011-10" db="EMBL/GenBank/DDBJ databases">
        <title>The Noncontiguous Finished genome of Thermanaerovibrio velox DSM 12556.</title>
        <authorList>
            <consortium name="US DOE Joint Genome Institute (JGI-PGF)"/>
            <person name="Lucas S."/>
            <person name="Copeland A."/>
            <person name="Lapidus A."/>
            <person name="Glavina del Rio T."/>
            <person name="Dalin E."/>
            <person name="Tice H."/>
            <person name="Bruce D."/>
            <person name="Goodwin L."/>
            <person name="Pitluck S."/>
            <person name="Peters L."/>
            <person name="Mikhailova N."/>
            <person name="Teshima H."/>
            <person name="Kyrpides N."/>
            <person name="Mavromatis K."/>
            <person name="Ivanova N."/>
            <person name="Markowitz V."/>
            <person name="Cheng J.-F."/>
            <person name="Hugenholtz P."/>
            <person name="Woyke T."/>
            <person name="Wu D."/>
            <person name="Spring S."/>
            <person name="Brambilla E.-M."/>
            <person name="Klenk H.-P."/>
            <person name="Eisen J.A."/>
        </authorList>
    </citation>
    <scope>NUCLEOTIDE SEQUENCE [LARGE SCALE GENOMIC DNA]</scope>
    <source>
        <strain evidence="11 12">DSM 12556</strain>
    </source>
</reference>
<dbReference type="PANTHER" id="PTHR43090:SF2">
    <property type="entry name" value="1-(5-PHOSPHORIBOSYL)-5-[(5-PHOSPHORIBOSYLAMINO)METHYLIDENEAMINO] IMIDAZOLE-4-CARBOXAMIDE ISOMERASE"/>
    <property type="match status" value="1"/>
</dbReference>
<dbReference type="RefSeq" id="WP_006584186.1">
    <property type="nucleotide sequence ID" value="NZ_CM001377.1"/>
</dbReference>
<keyword evidence="6 9" id="KW-0028">Amino-acid biosynthesis</keyword>
<dbReference type="CDD" id="cd04732">
    <property type="entry name" value="HisA"/>
    <property type="match status" value="1"/>
</dbReference>
<dbReference type="UniPathway" id="UPA00031">
    <property type="reaction ID" value="UER00009"/>
</dbReference>
<dbReference type="Pfam" id="PF00977">
    <property type="entry name" value="His_biosynth"/>
    <property type="match status" value="1"/>
</dbReference>
<comment type="catalytic activity">
    <reaction evidence="1 9">
        <text>1-(5-phospho-beta-D-ribosyl)-5-[(5-phospho-beta-D-ribosylamino)methylideneamino]imidazole-4-carboxamide = 5-[(5-phospho-1-deoxy-D-ribulos-1-ylimino)methylamino]-1-(5-phospho-beta-D-ribosyl)imidazole-4-carboxamide</text>
        <dbReference type="Rhea" id="RHEA:15469"/>
        <dbReference type="ChEBI" id="CHEBI:58435"/>
        <dbReference type="ChEBI" id="CHEBI:58525"/>
        <dbReference type="EC" id="5.3.1.16"/>
    </reaction>
</comment>
<evidence type="ECO:0000256" key="3">
    <source>
        <dbReference type="ARBA" id="ARBA00005133"/>
    </source>
</evidence>
<dbReference type="EC" id="5.3.1.16" evidence="9"/>
<accession>H0UQ53</accession>
<sequence>MELIPAIDLYGGRVVRLTEGRFDRASVYPLEVSALGEMFLQAGARWVQLVDLEGAKLGEPRHLDAIKALKTLGLKVQFGGGLRSVERCLRALEAGADRVMVGSALFEPDTSPEGFAEAMGEALVAAVDHRGGRVSIRGWTHETGIAVDRALEELSRKGVSLFLVTCADRDGTMGGPDLGTYRRVCPRYPIIAAGGIRGIEDLRALKACGAEGAVAGKALYEGGLDLREALEVLKWG</sequence>
<dbReference type="EMBL" id="CM001377">
    <property type="protein sequence ID" value="EHM10691.1"/>
    <property type="molecule type" value="Genomic_DNA"/>
</dbReference>
<dbReference type="InterPro" id="IPR044524">
    <property type="entry name" value="Isoase_HisA-like"/>
</dbReference>
<dbReference type="InterPro" id="IPR006062">
    <property type="entry name" value="His_biosynth"/>
</dbReference>
<feature type="active site" description="Proton donor" evidence="9">
    <location>
        <position position="128"/>
    </location>
</feature>